<name>A0A0X3PBZ5_SCHSO</name>
<dbReference type="GO" id="GO:0005892">
    <property type="term" value="C:acetylcholine-gated channel complex"/>
    <property type="evidence" value="ECO:0007669"/>
    <property type="project" value="InterPro"/>
</dbReference>
<dbReference type="PANTHER" id="PTHR33748">
    <property type="entry name" value="PROTEIN CBG04600"/>
    <property type="match status" value="1"/>
</dbReference>
<dbReference type="Gene3D" id="3.10.310.50">
    <property type="match status" value="1"/>
</dbReference>
<dbReference type="Pfam" id="PF17175">
    <property type="entry name" value="MOLO1"/>
    <property type="match status" value="1"/>
</dbReference>
<feature type="signal peptide" evidence="1">
    <location>
        <begin position="1"/>
        <end position="20"/>
    </location>
</feature>
<organism evidence="2">
    <name type="scientific">Schistocephalus solidus</name>
    <name type="common">Tapeworm</name>
    <dbReference type="NCBI Taxonomy" id="70667"/>
    <lineage>
        <taxon>Eukaryota</taxon>
        <taxon>Metazoa</taxon>
        <taxon>Spiralia</taxon>
        <taxon>Lophotrochozoa</taxon>
        <taxon>Platyhelminthes</taxon>
        <taxon>Cestoda</taxon>
        <taxon>Eucestoda</taxon>
        <taxon>Diphyllobothriidea</taxon>
        <taxon>Diphyllobothriidae</taxon>
        <taxon>Schistocephalus</taxon>
    </lineage>
</organism>
<proteinExistence type="predicted"/>
<accession>A0A0X3PBZ5</accession>
<sequence length="214" mass="24419">MFPHISVMWTLLLFAAAIEALHFPAEFTMQVMNYPNIVTQREKCLPGRGLNQLQKTLVCDPREILNPDEVKLLNRQLLDLQASLNSDKKACDEAYPRPTVAVALERRMQLGSSNGELIDYAAVYSYYLLESWKLPGHCKSKLDRIIIFYSADDGVLYTMAGEYIRQRLPIEDIQRIAVESSALFRSSIYEGLLYVIMQYRKILSSGRGALYEGN</sequence>
<dbReference type="EMBL" id="GEEE01013876">
    <property type="protein sequence ID" value="JAP49349.1"/>
    <property type="molecule type" value="Transcribed_RNA"/>
</dbReference>
<keyword evidence="1" id="KW-0732">Signal</keyword>
<evidence type="ECO:0000313" key="2">
    <source>
        <dbReference type="EMBL" id="JAP49349.1"/>
    </source>
</evidence>
<dbReference type="AlphaFoldDB" id="A0A0X3PBZ5"/>
<dbReference type="PANTHER" id="PTHR33748:SF5">
    <property type="entry name" value="GROUND-LIKE DOMAIN-CONTAINING PROTEIN"/>
    <property type="match status" value="1"/>
</dbReference>
<protein>
    <submittedName>
        <fullName evidence="2">Uncharacterized protein</fullName>
    </submittedName>
</protein>
<dbReference type="InterPro" id="IPR033438">
    <property type="entry name" value="MOLO1"/>
</dbReference>
<gene>
    <name evidence="2" type="ORF">TR89802</name>
</gene>
<evidence type="ECO:0000256" key="1">
    <source>
        <dbReference type="SAM" id="SignalP"/>
    </source>
</evidence>
<reference evidence="2" key="1">
    <citation type="submission" date="2016-01" db="EMBL/GenBank/DDBJ databases">
        <title>Reference transcriptome for the parasite Schistocephalus solidus: insights into the molecular evolution of parasitism.</title>
        <authorList>
            <person name="Hebert F.O."/>
            <person name="Grambauer S."/>
            <person name="Barber I."/>
            <person name="Landry C.R."/>
            <person name="Aubin-Horth N."/>
        </authorList>
    </citation>
    <scope>NUCLEOTIDE SEQUENCE</scope>
</reference>
<feature type="chain" id="PRO_5007051015" evidence="1">
    <location>
        <begin position="21"/>
        <end position="214"/>
    </location>
</feature>